<keyword evidence="7 8" id="KW-0924">Ammonia transport</keyword>
<comment type="subcellular location">
    <subcellularLocation>
        <location evidence="8">Cell membrane</location>
        <topology evidence="8">Multi-pass membrane protein</topology>
    </subcellularLocation>
    <subcellularLocation>
        <location evidence="1">Membrane</location>
        <topology evidence="1">Multi-pass membrane protein</topology>
    </subcellularLocation>
</comment>
<dbReference type="PROSITE" id="PS01219">
    <property type="entry name" value="AMMONIUM_TRANSP"/>
    <property type="match status" value="1"/>
</dbReference>
<dbReference type="EMBL" id="JBDIML010000003">
    <property type="protein sequence ID" value="MEN2767637.1"/>
    <property type="molecule type" value="Genomic_DNA"/>
</dbReference>
<evidence type="ECO:0000313" key="10">
    <source>
        <dbReference type="EMBL" id="MEN2767637.1"/>
    </source>
</evidence>
<feature type="transmembrane region" description="Helical" evidence="8">
    <location>
        <begin position="224"/>
        <end position="246"/>
    </location>
</feature>
<dbReference type="PANTHER" id="PTHR11730:SF6">
    <property type="entry name" value="AMMONIUM TRANSPORTER"/>
    <property type="match status" value="1"/>
</dbReference>
<evidence type="ECO:0000256" key="5">
    <source>
        <dbReference type="ARBA" id="ARBA00022989"/>
    </source>
</evidence>
<dbReference type="Gene3D" id="1.10.3430.10">
    <property type="entry name" value="Ammonium transporter AmtB like domains"/>
    <property type="match status" value="1"/>
</dbReference>
<organism evidence="10 11">
    <name type="scientific">Ornithinibacillus xuwenensis</name>
    <dbReference type="NCBI Taxonomy" id="3144668"/>
    <lineage>
        <taxon>Bacteria</taxon>
        <taxon>Bacillati</taxon>
        <taxon>Bacillota</taxon>
        <taxon>Bacilli</taxon>
        <taxon>Bacillales</taxon>
        <taxon>Bacillaceae</taxon>
        <taxon>Ornithinibacillus</taxon>
    </lineage>
</organism>
<feature type="transmembrane region" description="Helical" evidence="8">
    <location>
        <begin position="350"/>
        <end position="370"/>
    </location>
</feature>
<evidence type="ECO:0000256" key="7">
    <source>
        <dbReference type="ARBA" id="ARBA00023177"/>
    </source>
</evidence>
<keyword evidence="5 8" id="KW-1133">Transmembrane helix</keyword>
<feature type="domain" description="Ammonium transporter AmtB-like" evidence="9">
    <location>
        <begin position="13"/>
        <end position="397"/>
    </location>
</feature>
<dbReference type="PANTHER" id="PTHR11730">
    <property type="entry name" value="AMMONIUM TRANSPORTER"/>
    <property type="match status" value="1"/>
</dbReference>
<gene>
    <name evidence="10" type="ORF">ABC228_10595</name>
</gene>
<dbReference type="InterPro" id="IPR001905">
    <property type="entry name" value="Ammonium_transpt"/>
</dbReference>
<reference evidence="10 11" key="1">
    <citation type="submission" date="2024-05" db="EMBL/GenBank/DDBJ databases">
        <authorList>
            <person name="Haq I."/>
            <person name="Ullah Z."/>
            <person name="Ahmad R."/>
            <person name="Li M."/>
            <person name="Tong Y."/>
        </authorList>
    </citation>
    <scope>NUCLEOTIDE SEQUENCE [LARGE SCALE GENOMIC DNA]</scope>
    <source>
        <strain evidence="10 11">16A2E</strain>
    </source>
</reference>
<dbReference type="Proteomes" id="UP001444625">
    <property type="component" value="Unassembled WGS sequence"/>
</dbReference>
<evidence type="ECO:0000256" key="3">
    <source>
        <dbReference type="ARBA" id="ARBA00022448"/>
    </source>
</evidence>
<feature type="transmembrane region" description="Helical" evidence="8">
    <location>
        <begin position="50"/>
        <end position="70"/>
    </location>
</feature>
<dbReference type="InterPro" id="IPR024041">
    <property type="entry name" value="NH4_transpt_AmtB-like_dom"/>
</dbReference>
<evidence type="ECO:0000313" key="11">
    <source>
        <dbReference type="Proteomes" id="UP001444625"/>
    </source>
</evidence>
<evidence type="ECO:0000256" key="4">
    <source>
        <dbReference type="ARBA" id="ARBA00022692"/>
    </source>
</evidence>
<dbReference type="RefSeq" id="WP_345825105.1">
    <property type="nucleotide sequence ID" value="NZ_JBDIML010000003.1"/>
</dbReference>
<evidence type="ECO:0000256" key="1">
    <source>
        <dbReference type="ARBA" id="ARBA00004141"/>
    </source>
</evidence>
<evidence type="ECO:0000259" key="9">
    <source>
        <dbReference type="Pfam" id="PF00909"/>
    </source>
</evidence>
<comment type="caution">
    <text evidence="10">The sequence shown here is derived from an EMBL/GenBank/DDBJ whole genome shotgun (WGS) entry which is preliminary data.</text>
</comment>
<dbReference type="InterPro" id="IPR018047">
    <property type="entry name" value="Ammonium_transpt_CS"/>
</dbReference>
<evidence type="ECO:0000256" key="8">
    <source>
        <dbReference type="RuleBase" id="RU362002"/>
    </source>
</evidence>
<keyword evidence="4 8" id="KW-0812">Transmembrane</keyword>
<dbReference type="InterPro" id="IPR029020">
    <property type="entry name" value="Ammonium/urea_transptr"/>
</dbReference>
<keyword evidence="11" id="KW-1185">Reference proteome</keyword>
<sequence length="436" mass="45714">MSPEELALSINLVWVMLGAFLVFFMHAGFAMVESGFTRSKNTLNILMKNFLTISVSAILFFIVGYGLMFGGTMGSFIGVDGFLLSEVGDIGFFVFQAMFVATCATIMSGAVAERMKLGSYMLIVVAMTAVVYPVVGHWVWQGEGWLTNIGFSDFAGSTVVHLTGAVGALVVVLILGPRLGKYSGKKVNVIPGHNIPLGALGVFILWLGWFGFNGGSSLAADPELVPMVIGTTLLSTSAALISSAAYTKLRFKRVDASLSLNGVLAGLVGITAGCAEISLGGSIIVGLISGVILVEGIRFLDAKLKIDDPVGAITVHGLLGIWGTLAVGLFSTSTGVFYGHGLSQLGIQTVGVLAVIAWVAVTIGGFTLLLNAISPIRVAKEEEIAGLDFAEHGSNAYDFKETLLTNDDMESPATGLALADRLNNLTVSQTKSKTVQ</sequence>
<feature type="transmembrane region" description="Helical" evidence="8">
    <location>
        <begin position="119"/>
        <end position="140"/>
    </location>
</feature>
<name>A0ABU9XLC6_9BACI</name>
<accession>A0ABU9XLC6</accession>
<feature type="transmembrane region" description="Helical" evidence="8">
    <location>
        <begin position="160"/>
        <end position="180"/>
    </location>
</feature>
<protein>
    <recommendedName>
        <fullName evidence="8">Ammonium transporter</fullName>
    </recommendedName>
</protein>
<dbReference type="InterPro" id="IPR002229">
    <property type="entry name" value="RhesusRHD"/>
</dbReference>
<feature type="transmembrane region" description="Helical" evidence="8">
    <location>
        <begin position="258"/>
        <end position="275"/>
    </location>
</feature>
<dbReference type="Pfam" id="PF00909">
    <property type="entry name" value="Ammonium_transp"/>
    <property type="match status" value="1"/>
</dbReference>
<dbReference type="SUPFAM" id="SSF111352">
    <property type="entry name" value="Ammonium transporter"/>
    <property type="match status" value="1"/>
</dbReference>
<dbReference type="PRINTS" id="PR00342">
    <property type="entry name" value="RHESUSRHD"/>
</dbReference>
<feature type="transmembrane region" description="Helical" evidence="8">
    <location>
        <begin position="192"/>
        <end position="212"/>
    </location>
</feature>
<feature type="transmembrane region" description="Helical" evidence="8">
    <location>
        <begin position="312"/>
        <end position="338"/>
    </location>
</feature>
<evidence type="ECO:0000256" key="6">
    <source>
        <dbReference type="ARBA" id="ARBA00023136"/>
    </source>
</evidence>
<keyword evidence="6 8" id="KW-0472">Membrane</keyword>
<evidence type="ECO:0000256" key="2">
    <source>
        <dbReference type="ARBA" id="ARBA00005887"/>
    </source>
</evidence>
<feature type="transmembrane region" description="Helical" evidence="8">
    <location>
        <begin position="281"/>
        <end position="300"/>
    </location>
</feature>
<feature type="transmembrane region" description="Helical" evidence="8">
    <location>
        <begin position="6"/>
        <end position="29"/>
    </location>
</feature>
<comment type="similarity">
    <text evidence="2 8">Belongs to the ammonia transporter channel (TC 1.A.11.2) family.</text>
</comment>
<proteinExistence type="inferred from homology"/>
<keyword evidence="3 8" id="KW-0813">Transport</keyword>
<feature type="transmembrane region" description="Helical" evidence="8">
    <location>
        <begin position="90"/>
        <end position="112"/>
    </location>
</feature>
<dbReference type="NCBIfam" id="TIGR00836">
    <property type="entry name" value="amt"/>
    <property type="match status" value="1"/>
</dbReference>